<keyword evidence="2" id="KW-1185">Reference proteome</keyword>
<name>A0ACC2V686_9TREE</name>
<comment type="caution">
    <text evidence="1">The sequence shown here is derived from an EMBL/GenBank/DDBJ whole genome shotgun (WGS) entry which is preliminary data.</text>
</comment>
<evidence type="ECO:0000313" key="2">
    <source>
        <dbReference type="Proteomes" id="UP001241377"/>
    </source>
</evidence>
<reference evidence="1" key="1">
    <citation type="submission" date="2023-04" db="EMBL/GenBank/DDBJ databases">
        <title>Draft Genome sequencing of Naganishia species isolated from polar environments using Oxford Nanopore Technology.</title>
        <authorList>
            <person name="Leo P."/>
            <person name="Venkateswaran K."/>
        </authorList>
    </citation>
    <scope>NUCLEOTIDE SEQUENCE</scope>
    <source>
        <strain evidence="1">MNA-CCFEE 5261</strain>
    </source>
</reference>
<sequence length="611" mass="66228">MSLKSYNVHIISFILAISGLLIGLESSSLNTFVHSTVFSDYYGPITSWEKGWVGSSGSLGAILGALASGLLGDKTGFLIMLQLAVVFSTVGTLLALSLPSVGILCAARIIKGITYGLLATSVPTYIADTIPKSSQGYSLSIFHISSTFGAILMYYGGYGLLVCLGSMLSFKIAWAAELIPAVALFCLNFVLPESPKHLGLQKRWHEATVTIDRIHRKLKGTSVDNEEYVILLYTAGTSIKSLPFVTLFSRRHYKHTVVGILVQILLQCSMVGVLGTYIVYVCEASSLDVLMRGILGGSLYVFWGLFTFMPLLLLDRTRRKDAMVFGYILLTLAYAAIFAINHWALEVTEIANIFNWSLQGIHASTALALFAFILSVYSGCLVSVSWLYTSEIFPATMRAKGYSMAMIISSLASAIINVIFPTLVGLTLYWLFLGLAIVCAISVVILAQLPETKQLSNSDVELLFQSAIPDSETLGYIEKKHIQLAAKTSLSESSSNRTDLVPNGNQFITPVPSQAPIVLPASERIISGETGGETSSFLSTDWIQSRHLSSTSANQQAISTLLLKSRFIPASYTGYEADSAATILLHRGILPTTEPVAPRQTRTNPFSNVVV</sequence>
<accession>A0ACC2V686</accession>
<protein>
    <submittedName>
        <fullName evidence="1">Uncharacterized protein</fullName>
    </submittedName>
</protein>
<organism evidence="1 2">
    <name type="scientific">Naganishia cerealis</name>
    <dbReference type="NCBI Taxonomy" id="610337"/>
    <lineage>
        <taxon>Eukaryota</taxon>
        <taxon>Fungi</taxon>
        <taxon>Dikarya</taxon>
        <taxon>Basidiomycota</taxon>
        <taxon>Agaricomycotina</taxon>
        <taxon>Tremellomycetes</taxon>
        <taxon>Filobasidiales</taxon>
        <taxon>Filobasidiaceae</taxon>
        <taxon>Naganishia</taxon>
    </lineage>
</organism>
<dbReference type="EMBL" id="JASBWR010000108">
    <property type="protein sequence ID" value="KAJ9094792.1"/>
    <property type="molecule type" value="Genomic_DNA"/>
</dbReference>
<gene>
    <name evidence="1" type="ORF">QFC19_007826</name>
</gene>
<proteinExistence type="predicted"/>
<dbReference type="Proteomes" id="UP001241377">
    <property type="component" value="Unassembled WGS sequence"/>
</dbReference>
<evidence type="ECO:0000313" key="1">
    <source>
        <dbReference type="EMBL" id="KAJ9094792.1"/>
    </source>
</evidence>